<dbReference type="OrthoDB" id="2195960at2759"/>
<keyword evidence="4" id="KW-1185">Reference proteome</keyword>
<accession>A0A059EZR0</accession>
<evidence type="ECO:0000256" key="1">
    <source>
        <dbReference type="SAM" id="MobiDB-lite"/>
    </source>
</evidence>
<keyword evidence="2" id="KW-0812">Transmembrane</keyword>
<name>A0A059EZR0_9MICR</name>
<keyword evidence="2" id="KW-0472">Membrane</keyword>
<feature type="region of interest" description="Disordered" evidence="1">
    <location>
        <begin position="163"/>
        <end position="184"/>
    </location>
</feature>
<dbReference type="HOGENOM" id="CLU_072089_0_0_1"/>
<dbReference type="VEuPathDB" id="MicrosporidiaDB:H312_02199"/>
<keyword evidence="2" id="KW-1133">Transmembrane helix</keyword>
<evidence type="ECO:0008006" key="5">
    <source>
        <dbReference type="Google" id="ProtNLM"/>
    </source>
</evidence>
<sequence length="333" mass="38763">MHQSFPLFNMISHNNLIFVCGGGGSVIYGKSNGIIVYDTFLNELVRFTYDEPVLQMQKCITIENVTKSDSSEEMVYSNDSLFILCKSINSFFILKFKSFEFMLVKEYKIKVNDLLFYKDIYYLTDRINKIAINKERVIKNNEDNNYIKQREIQNKEQTVLLTDSNNKSIKNNKDNSSDNNKFNDNNSFDSLRNVKLFYSNGIKRTDLSFKDDIKCIKLIRNKLIYFTNKINSELVIIKNNKEKRRTKINKLSCLSDEGYLGTGDGKLIINNKVIKVSSYPISGICKIKDTIYYCTVTGDIKKVKITDVEKYVVILVMLFFIIFWDKLVKLIVN</sequence>
<reference evidence="4" key="1">
    <citation type="submission" date="2013-02" db="EMBL/GenBank/DDBJ databases">
        <authorList>
            <consortium name="The Broad Institute Genome Sequencing Platform"/>
            <person name="Cuomo C."/>
            <person name="Becnel J."/>
            <person name="Sanscrainte N."/>
            <person name="Walker B."/>
            <person name="Young S.K."/>
            <person name="Zeng Q."/>
            <person name="Gargeya S."/>
            <person name="Fitzgerald M."/>
            <person name="Haas B."/>
            <person name="Abouelleil A."/>
            <person name="Alvarado L."/>
            <person name="Arachchi H.M."/>
            <person name="Berlin A.M."/>
            <person name="Chapman S.B."/>
            <person name="Dewar J."/>
            <person name="Goldberg J."/>
            <person name="Griggs A."/>
            <person name="Gujja S."/>
            <person name="Hansen M."/>
            <person name="Howarth C."/>
            <person name="Imamovic A."/>
            <person name="Larimer J."/>
            <person name="McCowan C."/>
            <person name="Murphy C."/>
            <person name="Neiman D."/>
            <person name="Pearson M."/>
            <person name="Priest M."/>
            <person name="Roberts A."/>
            <person name="Saif S."/>
            <person name="Shea T."/>
            <person name="Sisk P."/>
            <person name="Sykes S."/>
            <person name="Wortman J."/>
            <person name="Nusbaum C."/>
            <person name="Birren B."/>
        </authorList>
    </citation>
    <scope>NUCLEOTIDE SEQUENCE [LARGE SCALE GENOMIC DNA]</scope>
    <source>
        <strain evidence="4">PRA339</strain>
    </source>
</reference>
<dbReference type="AlphaFoldDB" id="A0A059EZR0"/>
<protein>
    <recommendedName>
        <fullName evidence="5">CNH domain-containing protein</fullName>
    </recommendedName>
</protein>
<gene>
    <name evidence="3" type="ORF">H312_02199</name>
</gene>
<evidence type="ECO:0000256" key="2">
    <source>
        <dbReference type="SAM" id="Phobius"/>
    </source>
</evidence>
<proteinExistence type="predicted"/>
<organism evidence="3 4">
    <name type="scientific">Anncaliia algerae PRA339</name>
    <dbReference type="NCBI Taxonomy" id="1288291"/>
    <lineage>
        <taxon>Eukaryota</taxon>
        <taxon>Fungi</taxon>
        <taxon>Fungi incertae sedis</taxon>
        <taxon>Microsporidia</taxon>
        <taxon>Tubulinosematoidea</taxon>
        <taxon>Tubulinosematidae</taxon>
        <taxon>Anncaliia</taxon>
    </lineage>
</organism>
<reference evidence="3 4" key="2">
    <citation type="submission" date="2014-03" db="EMBL/GenBank/DDBJ databases">
        <title>The Genome Sequence of Anncaliia algerae insect isolate PRA339.</title>
        <authorList>
            <consortium name="The Broad Institute Genome Sequencing Platform"/>
            <consortium name="The Broad Institute Genome Sequencing Center for Infectious Disease"/>
            <person name="Cuomo C."/>
            <person name="Becnel J."/>
            <person name="Sanscrainte N."/>
            <person name="Walker B."/>
            <person name="Young S.K."/>
            <person name="Zeng Q."/>
            <person name="Gargeya S."/>
            <person name="Fitzgerald M."/>
            <person name="Haas B."/>
            <person name="Abouelleil A."/>
            <person name="Alvarado L."/>
            <person name="Arachchi H.M."/>
            <person name="Berlin A.M."/>
            <person name="Chapman S.B."/>
            <person name="Dewar J."/>
            <person name="Goldberg J."/>
            <person name="Griggs A."/>
            <person name="Gujja S."/>
            <person name="Hansen M."/>
            <person name="Howarth C."/>
            <person name="Imamovic A."/>
            <person name="Larimer J."/>
            <person name="McCowan C."/>
            <person name="Murphy C."/>
            <person name="Neiman D."/>
            <person name="Pearson M."/>
            <person name="Priest M."/>
            <person name="Roberts A."/>
            <person name="Saif S."/>
            <person name="Shea T."/>
            <person name="Sisk P."/>
            <person name="Sykes S."/>
            <person name="Wortman J."/>
            <person name="Nusbaum C."/>
            <person name="Birren B."/>
        </authorList>
    </citation>
    <scope>NUCLEOTIDE SEQUENCE [LARGE SCALE GENOMIC DNA]</scope>
    <source>
        <strain evidence="3 4">PRA339</strain>
    </source>
</reference>
<evidence type="ECO:0000313" key="4">
    <source>
        <dbReference type="Proteomes" id="UP000030655"/>
    </source>
</evidence>
<feature type="transmembrane region" description="Helical" evidence="2">
    <location>
        <begin position="311"/>
        <end position="332"/>
    </location>
</feature>
<evidence type="ECO:0000313" key="3">
    <source>
        <dbReference type="EMBL" id="KCZ80405.1"/>
    </source>
</evidence>
<dbReference type="EMBL" id="KK365183">
    <property type="protein sequence ID" value="KCZ80405.1"/>
    <property type="molecule type" value="Genomic_DNA"/>
</dbReference>
<dbReference type="Proteomes" id="UP000030655">
    <property type="component" value="Unassembled WGS sequence"/>
</dbReference>